<organism evidence="7">
    <name type="scientific">Hafnia alvei</name>
    <dbReference type="NCBI Taxonomy" id="569"/>
    <lineage>
        <taxon>Bacteria</taxon>
        <taxon>Pseudomonadati</taxon>
        <taxon>Pseudomonadota</taxon>
        <taxon>Gammaproteobacteria</taxon>
        <taxon>Enterobacterales</taxon>
        <taxon>Hafniaceae</taxon>
        <taxon>Hafnia</taxon>
    </lineage>
</organism>
<feature type="transmembrane region" description="Helical" evidence="6">
    <location>
        <begin position="82"/>
        <end position="103"/>
    </location>
</feature>
<protein>
    <submittedName>
        <fullName evidence="7">Polysaccharide biosynthesis protein</fullName>
    </submittedName>
</protein>
<dbReference type="PANTHER" id="PTHR30250">
    <property type="entry name" value="PST FAMILY PREDICTED COLANIC ACID TRANSPORTER"/>
    <property type="match status" value="1"/>
</dbReference>
<dbReference type="PANTHER" id="PTHR30250:SF11">
    <property type="entry name" value="O-ANTIGEN TRANSPORTER-RELATED"/>
    <property type="match status" value="1"/>
</dbReference>
<feature type="transmembrane region" description="Helical" evidence="6">
    <location>
        <begin position="208"/>
        <end position="224"/>
    </location>
</feature>
<feature type="transmembrane region" description="Helical" evidence="6">
    <location>
        <begin position="165"/>
        <end position="187"/>
    </location>
</feature>
<dbReference type="EMBL" id="KX117096">
    <property type="protein sequence ID" value="ANF30191.1"/>
    <property type="molecule type" value="Genomic_DNA"/>
</dbReference>
<feature type="transmembrane region" description="Helical" evidence="6">
    <location>
        <begin position="44"/>
        <end position="62"/>
    </location>
</feature>
<accession>A0A172X0N4</accession>
<feature type="transmembrane region" description="Helical" evidence="6">
    <location>
        <begin position="12"/>
        <end position="32"/>
    </location>
</feature>
<dbReference type="InterPro" id="IPR002797">
    <property type="entry name" value="Polysacc_synth"/>
</dbReference>
<feature type="transmembrane region" description="Helical" evidence="6">
    <location>
        <begin position="139"/>
        <end position="159"/>
    </location>
</feature>
<keyword evidence="4 6" id="KW-1133">Transmembrane helix</keyword>
<proteinExistence type="predicted"/>
<keyword evidence="2" id="KW-1003">Cell membrane</keyword>
<dbReference type="AlphaFoldDB" id="A0A172X0N4"/>
<evidence type="ECO:0000256" key="5">
    <source>
        <dbReference type="ARBA" id="ARBA00023136"/>
    </source>
</evidence>
<dbReference type="InterPro" id="IPR050833">
    <property type="entry name" value="Poly_Biosynth_Transport"/>
</dbReference>
<feature type="transmembrane region" description="Helical" evidence="6">
    <location>
        <begin position="244"/>
        <end position="263"/>
    </location>
</feature>
<feature type="transmembrane region" description="Helical" evidence="6">
    <location>
        <begin position="353"/>
        <end position="373"/>
    </location>
</feature>
<keyword evidence="5 6" id="KW-0472">Membrane</keyword>
<evidence type="ECO:0000313" key="7">
    <source>
        <dbReference type="EMBL" id="ANF30191.1"/>
    </source>
</evidence>
<feature type="transmembrane region" description="Helical" evidence="6">
    <location>
        <begin position="284"/>
        <end position="305"/>
    </location>
</feature>
<evidence type="ECO:0000256" key="2">
    <source>
        <dbReference type="ARBA" id="ARBA00022475"/>
    </source>
</evidence>
<feature type="transmembrane region" description="Helical" evidence="6">
    <location>
        <begin position="379"/>
        <end position="399"/>
    </location>
</feature>
<comment type="subcellular location">
    <subcellularLocation>
        <location evidence="1">Cell membrane</location>
        <topology evidence="1">Multi-pass membrane protein</topology>
    </subcellularLocation>
</comment>
<evidence type="ECO:0000256" key="3">
    <source>
        <dbReference type="ARBA" id="ARBA00022692"/>
    </source>
</evidence>
<reference evidence="7" key="1">
    <citation type="journal article" date="2016" name="PLoS ONE">
        <title>Genetic Diversity of O-Antigens in Hafnia alvei and the Development of a Suspension Array for Serotype Detection.</title>
        <authorList>
            <person name="Duan Z."/>
            <person name="Niedziela T."/>
            <person name="Lugowski C."/>
            <person name="Cao B."/>
            <person name="Wang T."/>
            <person name="Xu L."/>
            <person name="Yang B."/>
            <person name="Liu B."/>
            <person name="Wang L."/>
        </authorList>
    </citation>
    <scope>NUCLEOTIDE SEQUENCE</scope>
    <source>
        <strain evidence="7">PCM1223</strain>
    </source>
</reference>
<feature type="transmembrane region" description="Helical" evidence="6">
    <location>
        <begin position="109"/>
        <end position="127"/>
    </location>
</feature>
<evidence type="ECO:0000256" key="1">
    <source>
        <dbReference type="ARBA" id="ARBA00004651"/>
    </source>
</evidence>
<evidence type="ECO:0000256" key="6">
    <source>
        <dbReference type="SAM" id="Phobius"/>
    </source>
</evidence>
<dbReference type="GO" id="GO:0005886">
    <property type="term" value="C:plasma membrane"/>
    <property type="evidence" value="ECO:0007669"/>
    <property type="project" value="UniProtKB-SubCell"/>
</dbReference>
<evidence type="ECO:0000256" key="4">
    <source>
        <dbReference type="ARBA" id="ARBA00022989"/>
    </source>
</evidence>
<name>A0A172X0N4_HAFAL</name>
<feature type="transmembrane region" description="Helical" evidence="6">
    <location>
        <begin position="325"/>
        <end position="346"/>
    </location>
</feature>
<keyword evidence="3 6" id="KW-0812">Transmembrane</keyword>
<dbReference type="Pfam" id="PF01943">
    <property type="entry name" value="Polysacc_synt"/>
    <property type="match status" value="1"/>
</dbReference>
<sequence length="409" mass="45872">MQLSSKLLSHSVVYLSCELLAKLVPFMMLPYLTRVLSMDEFGRIGLINALQALVIIAINWSFEGGVIRYYYRYGRNGINSTLYASVILISVLNLFAIFVSLIIDNDLLLLATLYAYLQAVFNISLSVKQCQKKVLEYGLQQILFSIMGVGFTVLFFNLFEYTAKIRILALCLALLICSSACICTIIFNKKIKLIRVFNNRLAWRNIKYLAAFGLPLILHQLSLFSKGQLDRLVIADVYSLPDLAKYTASIQISSAYLVAITALNKASMPFYFEYLKNSNGKNKISKWVLISLIAGSIPGGISLLLPDSFFTCVFGAKYVGLSYFVSIFMFGFGLQVPYLVLVNYLFFFNKTTLIAISTGVSSLAYLGILFILAGHGMKYIPLSMLISNLICLLILSFFVRRHMIKMATI</sequence>